<dbReference type="EMBL" id="QLLR01000009">
    <property type="protein sequence ID" value="RAJ31154.1"/>
    <property type="molecule type" value="Genomic_DNA"/>
</dbReference>
<dbReference type="SUPFAM" id="SSF47413">
    <property type="entry name" value="lambda repressor-like DNA-binding domains"/>
    <property type="match status" value="1"/>
</dbReference>
<dbReference type="RefSeq" id="WP_111633888.1">
    <property type="nucleotide sequence ID" value="NZ_QLLR01000009.1"/>
</dbReference>
<evidence type="ECO:0000313" key="3">
    <source>
        <dbReference type="EMBL" id="RAJ31154.1"/>
    </source>
</evidence>
<dbReference type="PANTHER" id="PTHR46558">
    <property type="entry name" value="TRACRIPTIONAL REGULATORY PROTEIN-RELATED-RELATED"/>
    <property type="match status" value="1"/>
</dbReference>
<dbReference type="PROSITE" id="PS50943">
    <property type="entry name" value="HTH_CROC1"/>
    <property type="match status" value="1"/>
</dbReference>
<dbReference type="Proteomes" id="UP000249754">
    <property type="component" value="Unassembled WGS sequence"/>
</dbReference>
<dbReference type="PANTHER" id="PTHR46558:SF11">
    <property type="entry name" value="HTH-TYPE TRANSCRIPTIONAL REGULATOR XRE"/>
    <property type="match status" value="1"/>
</dbReference>
<organism evidence="3 4">
    <name type="scientific">Pedobacter cryoconitis</name>
    <dbReference type="NCBI Taxonomy" id="188932"/>
    <lineage>
        <taxon>Bacteria</taxon>
        <taxon>Pseudomonadati</taxon>
        <taxon>Bacteroidota</taxon>
        <taxon>Sphingobacteriia</taxon>
        <taxon>Sphingobacteriales</taxon>
        <taxon>Sphingobacteriaceae</taxon>
        <taxon>Pedobacter</taxon>
    </lineage>
</organism>
<dbReference type="InterPro" id="IPR001387">
    <property type="entry name" value="Cro/C1-type_HTH"/>
</dbReference>
<name>A0A327STR0_9SPHI</name>
<dbReference type="Gene3D" id="1.10.260.40">
    <property type="entry name" value="lambda repressor-like DNA-binding domains"/>
    <property type="match status" value="1"/>
</dbReference>
<dbReference type="OrthoDB" id="674774at2"/>
<gene>
    <name evidence="3" type="ORF">LY11_02385</name>
</gene>
<feature type="domain" description="HTH cro/C1-type" evidence="2">
    <location>
        <begin position="16"/>
        <end position="69"/>
    </location>
</feature>
<dbReference type="SMART" id="SM00530">
    <property type="entry name" value="HTH_XRE"/>
    <property type="match status" value="1"/>
</dbReference>
<evidence type="ECO:0000256" key="1">
    <source>
        <dbReference type="ARBA" id="ARBA00023125"/>
    </source>
</evidence>
<evidence type="ECO:0000313" key="4">
    <source>
        <dbReference type="Proteomes" id="UP000249754"/>
    </source>
</evidence>
<evidence type="ECO:0000259" key="2">
    <source>
        <dbReference type="PROSITE" id="PS50943"/>
    </source>
</evidence>
<dbReference type="InterPro" id="IPR010982">
    <property type="entry name" value="Lambda_DNA-bd_dom_sf"/>
</dbReference>
<sequence>MEDFYIPKVKHIGRNIAKIREFKGIKQEALAIDLGLSQQAISKLENEENISDERLKQIADALGVSLDIIKNFDEERVIYHINNVQNNNVTDSTFENGSALNGQFNNQFNPIEKLSELYERLLESEREKIELIKKIRNED</sequence>
<dbReference type="GO" id="GO:0003677">
    <property type="term" value="F:DNA binding"/>
    <property type="evidence" value="ECO:0007669"/>
    <property type="project" value="UniProtKB-KW"/>
</dbReference>
<proteinExistence type="predicted"/>
<keyword evidence="1" id="KW-0238">DNA-binding</keyword>
<protein>
    <submittedName>
        <fullName evidence="3">Helix-turn-helix protein</fullName>
    </submittedName>
</protein>
<dbReference type="Pfam" id="PF01381">
    <property type="entry name" value="HTH_3"/>
    <property type="match status" value="1"/>
</dbReference>
<dbReference type="AlphaFoldDB" id="A0A327STR0"/>
<accession>A0A327STR0</accession>
<dbReference type="CDD" id="cd00093">
    <property type="entry name" value="HTH_XRE"/>
    <property type="match status" value="1"/>
</dbReference>
<comment type="caution">
    <text evidence="3">The sequence shown here is derived from an EMBL/GenBank/DDBJ whole genome shotgun (WGS) entry which is preliminary data.</text>
</comment>
<reference evidence="3 4" key="1">
    <citation type="submission" date="2018-06" db="EMBL/GenBank/DDBJ databases">
        <title>Genomic Encyclopedia of Archaeal and Bacterial Type Strains, Phase II (KMG-II): from individual species to whole genera.</title>
        <authorList>
            <person name="Goeker M."/>
        </authorList>
    </citation>
    <scope>NUCLEOTIDE SEQUENCE [LARGE SCALE GENOMIC DNA]</scope>
    <source>
        <strain evidence="3 4">DSM 14825</strain>
    </source>
</reference>